<organism evidence="1 2">
    <name type="scientific">Ciona intestinalis</name>
    <name type="common">Transparent sea squirt</name>
    <name type="synonym">Ascidia intestinalis</name>
    <dbReference type="NCBI Taxonomy" id="7719"/>
    <lineage>
        <taxon>Eukaryota</taxon>
        <taxon>Metazoa</taxon>
        <taxon>Chordata</taxon>
        <taxon>Tunicata</taxon>
        <taxon>Ascidiacea</taxon>
        <taxon>Phlebobranchia</taxon>
        <taxon>Cionidae</taxon>
        <taxon>Ciona</taxon>
    </lineage>
</organism>
<evidence type="ECO:0000313" key="2">
    <source>
        <dbReference type="Proteomes" id="UP000008144"/>
    </source>
</evidence>
<dbReference type="AlphaFoldDB" id="H2Y3S6"/>
<protein>
    <submittedName>
        <fullName evidence="1">Uncharacterized protein</fullName>
    </submittedName>
</protein>
<accession>H2Y3S6</accession>
<sequence length="47" mass="5304">MISSALNSSLSCIDIGQVGYYGELHLEHNLITQDRVYIVNVKLCKHQ</sequence>
<name>H2Y3S6_CIOIN</name>
<dbReference type="EMBL" id="EAAA01000435">
    <property type="status" value="NOT_ANNOTATED_CDS"/>
    <property type="molecule type" value="Genomic_DNA"/>
</dbReference>
<dbReference type="InParanoid" id="H2Y3S6"/>
<reference evidence="2" key="1">
    <citation type="journal article" date="2002" name="Science">
        <title>The draft genome of Ciona intestinalis: insights into chordate and vertebrate origins.</title>
        <authorList>
            <person name="Dehal P."/>
            <person name="Satou Y."/>
            <person name="Campbell R.K."/>
            <person name="Chapman J."/>
            <person name="Degnan B."/>
            <person name="De Tomaso A."/>
            <person name="Davidson B."/>
            <person name="Di Gregorio A."/>
            <person name="Gelpke M."/>
            <person name="Goodstein D.M."/>
            <person name="Harafuji N."/>
            <person name="Hastings K.E."/>
            <person name="Ho I."/>
            <person name="Hotta K."/>
            <person name="Huang W."/>
            <person name="Kawashima T."/>
            <person name="Lemaire P."/>
            <person name="Martinez D."/>
            <person name="Meinertzhagen I.A."/>
            <person name="Necula S."/>
            <person name="Nonaka M."/>
            <person name="Putnam N."/>
            <person name="Rash S."/>
            <person name="Saiga H."/>
            <person name="Satake M."/>
            <person name="Terry A."/>
            <person name="Yamada L."/>
            <person name="Wang H.G."/>
            <person name="Awazu S."/>
            <person name="Azumi K."/>
            <person name="Boore J."/>
            <person name="Branno M."/>
            <person name="Chin-Bow S."/>
            <person name="DeSantis R."/>
            <person name="Doyle S."/>
            <person name="Francino P."/>
            <person name="Keys D.N."/>
            <person name="Haga S."/>
            <person name="Hayashi H."/>
            <person name="Hino K."/>
            <person name="Imai K.S."/>
            <person name="Inaba K."/>
            <person name="Kano S."/>
            <person name="Kobayashi K."/>
            <person name="Kobayashi M."/>
            <person name="Lee B.I."/>
            <person name="Makabe K.W."/>
            <person name="Manohar C."/>
            <person name="Matassi G."/>
            <person name="Medina M."/>
            <person name="Mochizuki Y."/>
            <person name="Mount S."/>
            <person name="Morishita T."/>
            <person name="Miura S."/>
            <person name="Nakayama A."/>
            <person name="Nishizaka S."/>
            <person name="Nomoto H."/>
            <person name="Ohta F."/>
            <person name="Oishi K."/>
            <person name="Rigoutsos I."/>
            <person name="Sano M."/>
            <person name="Sasaki A."/>
            <person name="Sasakura Y."/>
            <person name="Shoguchi E."/>
            <person name="Shin-i T."/>
            <person name="Spagnuolo A."/>
            <person name="Stainier D."/>
            <person name="Suzuki M.M."/>
            <person name="Tassy O."/>
            <person name="Takatori N."/>
            <person name="Tokuoka M."/>
            <person name="Yagi K."/>
            <person name="Yoshizaki F."/>
            <person name="Wada S."/>
            <person name="Zhang C."/>
            <person name="Hyatt P.D."/>
            <person name="Larimer F."/>
            <person name="Detter C."/>
            <person name="Doggett N."/>
            <person name="Glavina T."/>
            <person name="Hawkins T."/>
            <person name="Richardson P."/>
            <person name="Lucas S."/>
            <person name="Kohara Y."/>
            <person name="Levine M."/>
            <person name="Satoh N."/>
            <person name="Rokhsar D.S."/>
        </authorList>
    </citation>
    <scope>NUCLEOTIDE SEQUENCE [LARGE SCALE GENOMIC DNA]</scope>
</reference>
<dbReference type="Proteomes" id="UP000008144">
    <property type="component" value="Chromosome 10"/>
</dbReference>
<reference evidence="1" key="4">
    <citation type="submission" date="2025-09" db="UniProtKB">
        <authorList>
            <consortium name="Ensembl"/>
        </authorList>
    </citation>
    <scope>IDENTIFICATION</scope>
</reference>
<reference evidence="1" key="3">
    <citation type="submission" date="2025-08" db="UniProtKB">
        <authorList>
            <consortium name="Ensembl"/>
        </authorList>
    </citation>
    <scope>IDENTIFICATION</scope>
</reference>
<keyword evidence="2" id="KW-1185">Reference proteome</keyword>
<evidence type="ECO:0000313" key="1">
    <source>
        <dbReference type="Ensembl" id="ENSCINP00000036561.1"/>
    </source>
</evidence>
<dbReference type="Ensembl" id="ENSCINT00000035967.1">
    <property type="protein sequence ID" value="ENSCINP00000036561.1"/>
    <property type="gene ID" value="ENSCING00000023440.1"/>
</dbReference>
<reference evidence="1" key="2">
    <citation type="journal article" date="2008" name="Genome Biol.">
        <title>Improved genome assembly and evidence-based global gene model set for the chordate Ciona intestinalis: new insight into intron and operon populations.</title>
        <authorList>
            <person name="Satou Y."/>
            <person name="Mineta K."/>
            <person name="Ogasawara M."/>
            <person name="Sasakura Y."/>
            <person name="Shoguchi E."/>
            <person name="Ueno K."/>
            <person name="Yamada L."/>
            <person name="Matsumoto J."/>
            <person name="Wasserscheid J."/>
            <person name="Dewar K."/>
            <person name="Wiley G.B."/>
            <person name="Macmil S.L."/>
            <person name="Roe B.A."/>
            <person name="Zeller R.W."/>
            <person name="Hastings K.E."/>
            <person name="Lemaire P."/>
            <person name="Lindquist E."/>
            <person name="Endo T."/>
            <person name="Hotta K."/>
            <person name="Inaba K."/>
        </authorList>
    </citation>
    <scope>NUCLEOTIDE SEQUENCE [LARGE SCALE GENOMIC DNA]</scope>
    <source>
        <strain evidence="1">wild type</strain>
    </source>
</reference>
<dbReference type="HOGENOM" id="CLU_3175111_0_0_1"/>
<proteinExistence type="predicted"/>